<evidence type="ECO:0000256" key="8">
    <source>
        <dbReference type="HAMAP-Rule" id="MF_00316"/>
    </source>
</evidence>
<reference evidence="10 11" key="1">
    <citation type="submission" date="2019-03" db="EMBL/GenBank/DDBJ databases">
        <title>Freshwater and sediment microbial communities from various areas in North America, analyzing microbe dynamics in response to fracking.</title>
        <authorList>
            <person name="Lamendella R."/>
        </authorList>
    </citation>
    <scope>NUCLEOTIDE SEQUENCE [LARGE SCALE GENOMIC DNA]</scope>
    <source>
        <strain evidence="10 11">175.2</strain>
    </source>
</reference>
<dbReference type="PANTHER" id="PTHR19136:SF81">
    <property type="entry name" value="MOLYBDENUM COFACTOR GUANYLYLTRANSFERASE"/>
    <property type="match status" value="1"/>
</dbReference>
<name>A0A4R3NXF5_9HYPH</name>
<evidence type="ECO:0000256" key="3">
    <source>
        <dbReference type="ARBA" id="ARBA00022723"/>
    </source>
</evidence>
<dbReference type="PANTHER" id="PTHR19136">
    <property type="entry name" value="MOLYBDENUM COFACTOR GUANYLYLTRANSFERASE"/>
    <property type="match status" value="1"/>
</dbReference>
<comment type="cofactor">
    <cofactor evidence="8">
        <name>Mg(2+)</name>
        <dbReference type="ChEBI" id="CHEBI:18420"/>
    </cofactor>
</comment>
<feature type="binding site" evidence="8">
    <location>
        <position position="112"/>
    </location>
    <ligand>
        <name>Mg(2+)</name>
        <dbReference type="ChEBI" id="CHEBI:18420"/>
    </ligand>
</feature>
<comment type="caution">
    <text evidence="8">Lacks conserved residue(s) required for the propagation of feature annotation.</text>
</comment>
<evidence type="ECO:0000313" key="11">
    <source>
        <dbReference type="Proteomes" id="UP000295097"/>
    </source>
</evidence>
<sequence>MIGTIPSADKSDARALPAVILAGGASRRMGQDKAHLPLNGQPLLDHVYHRLAKQCAPVVISGPQDRFIKNQTVIVADGVSGFAGPLAGILAALEHFSMKETTATHLLSVAVDTPFFPENLALCLEEEAGTPESLVIARSENRTHPVFALWPFQLKQDLAQWLKVPENRRMMDFINRHSPIFVDFSIEKTSAGALDPFFNINTPDDLARARRFAVALSTA</sequence>
<comment type="caution">
    <text evidence="10">The sequence shown here is derived from an EMBL/GenBank/DDBJ whole genome shotgun (WGS) entry which is preliminary data.</text>
</comment>
<dbReference type="GO" id="GO:0005737">
    <property type="term" value="C:cytoplasm"/>
    <property type="evidence" value="ECO:0007669"/>
    <property type="project" value="UniProtKB-SubCell"/>
</dbReference>
<dbReference type="GO" id="GO:1902758">
    <property type="term" value="P:bis(molybdopterin guanine dinucleotide)molybdenum biosynthetic process"/>
    <property type="evidence" value="ECO:0007669"/>
    <property type="project" value="TreeGrafter"/>
</dbReference>
<dbReference type="RefSeq" id="WP_165972808.1">
    <property type="nucleotide sequence ID" value="NZ_SMAR01000015.1"/>
</dbReference>
<gene>
    <name evidence="8" type="primary">mobA</name>
    <name evidence="10" type="ORF">EDC90_101527</name>
</gene>
<proteinExistence type="inferred from homology"/>
<dbReference type="GO" id="GO:0046872">
    <property type="term" value="F:metal ion binding"/>
    <property type="evidence" value="ECO:0007669"/>
    <property type="project" value="UniProtKB-KW"/>
</dbReference>
<keyword evidence="1 8" id="KW-0963">Cytoplasm</keyword>
<dbReference type="GO" id="GO:0005525">
    <property type="term" value="F:GTP binding"/>
    <property type="evidence" value="ECO:0007669"/>
    <property type="project" value="UniProtKB-UniRule"/>
</dbReference>
<comment type="subunit">
    <text evidence="8">Monomer.</text>
</comment>
<keyword evidence="3 8" id="KW-0479">Metal-binding</keyword>
<dbReference type="SUPFAM" id="SSF53448">
    <property type="entry name" value="Nucleotide-diphospho-sugar transferases"/>
    <property type="match status" value="1"/>
</dbReference>
<accession>A0A4R3NXF5</accession>
<keyword evidence="7 8" id="KW-0501">Molybdenum cofactor biosynthesis</keyword>
<keyword evidence="5 8" id="KW-0460">Magnesium</keyword>
<dbReference type="Pfam" id="PF12804">
    <property type="entry name" value="NTP_transf_3"/>
    <property type="match status" value="1"/>
</dbReference>
<feature type="domain" description="MobA-like NTP transferase" evidence="9">
    <location>
        <begin position="18"/>
        <end position="177"/>
    </location>
</feature>
<evidence type="ECO:0000259" key="9">
    <source>
        <dbReference type="Pfam" id="PF12804"/>
    </source>
</evidence>
<dbReference type="Proteomes" id="UP000295097">
    <property type="component" value="Unassembled WGS sequence"/>
</dbReference>
<comment type="subcellular location">
    <subcellularLocation>
        <location evidence="8">Cytoplasm</location>
    </subcellularLocation>
</comment>
<comment type="catalytic activity">
    <reaction evidence="8">
        <text>Mo-molybdopterin + GTP + H(+) = Mo-molybdopterin guanine dinucleotide + diphosphate</text>
        <dbReference type="Rhea" id="RHEA:34243"/>
        <dbReference type="ChEBI" id="CHEBI:15378"/>
        <dbReference type="ChEBI" id="CHEBI:33019"/>
        <dbReference type="ChEBI" id="CHEBI:37565"/>
        <dbReference type="ChEBI" id="CHEBI:71302"/>
        <dbReference type="ChEBI" id="CHEBI:71310"/>
        <dbReference type="EC" id="2.7.7.77"/>
    </reaction>
</comment>
<evidence type="ECO:0000256" key="7">
    <source>
        <dbReference type="ARBA" id="ARBA00023150"/>
    </source>
</evidence>
<evidence type="ECO:0000256" key="6">
    <source>
        <dbReference type="ARBA" id="ARBA00023134"/>
    </source>
</evidence>
<evidence type="ECO:0000256" key="1">
    <source>
        <dbReference type="ARBA" id="ARBA00022490"/>
    </source>
</evidence>
<dbReference type="InterPro" id="IPR029044">
    <property type="entry name" value="Nucleotide-diphossugar_trans"/>
</dbReference>
<comment type="function">
    <text evidence="8">Transfers a GMP moiety from GTP to Mo-molybdopterin (Mo-MPT) cofactor (Moco or molybdenum cofactor) to form Mo-molybdopterin guanine dinucleotide (Mo-MGD) cofactor.</text>
</comment>
<dbReference type="EC" id="2.7.7.77" evidence="8"/>
<keyword evidence="11" id="KW-1185">Reference proteome</keyword>
<evidence type="ECO:0000313" key="10">
    <source>
        <dbReference type="EMBL" id="TCT38816.1"/>
    </source>
</evidence>
<protein>
    <recommendedName>
        <fullName evidence="8">Molybdenum cofactor guanylyltransferase</fullName>
        <shortName evidence="8">MoCo guanylyltransferase</shortName>
        <ecNumber evidence="8">2.7.7.77</ecNumber>
    </recommendedName>
    <alternativeName>
        <fullName evidence="8">GTP:molybdopterin guanylyltransferase</fullName>
    </alternativeName>
    <alternativeName>
        <fullName evidence="8">Mo-MPT guanylyltransferase</fullName>
    </alternativeName>
    <alternativeName>
        <fullName evidence="8">Molybdopterin guanylyltransferase</fullName>
    </alternativeName>
    <alternativeName>
        <fullName evidence="8">Molybdopterin-guanine dinucleotide synthase</fullName>
        <shortName evidence="8">MGD synthase</shortName>
    </alternativeName>
</protein>
<evidence type="ECO:0000256" key="4">
    <source>
        <dbReference type="ARBA" id="ARBA00022741"/>
    </source>
</evidence>
<dbReference type="GO" id="GO:0061603">
    <property type="term" value="F:molybdenum cofactor guanylyltransferase activity"/>
    <property type="evidence" value="ECO:0007669"/>
    <property type="project" value="UniProtKB-EC"/>
</dbReference>
<keyword evidence="4 8" id="KW-0547">Nucleotide-binding</keyword>
<feature type="binding site" evidence="8">
    <location>
        <position position="77"/>
    </location>
    <ligand>
        <name>GTP</name>
        <dbReference type="ChEBI" id="CHEBI:37565"/>
    </ligand>
</feature>
<dbReference type="HAMAP" id="MF_00316">
    <property type="entry name" value="MobA"/>
    <property type="match status" value="1"/>
</dbReference>
<keyword evidence="10" id="KW-0548">Nucleotidyltransferase</keyword>
<dbReference type="InterPro" id="IPR025877">
    <property type="entry name" value="MobA-like_NTP_Trfase"/>
</dbReference>
<keyword evidence="2 8" id="KW-0808">Transferase</keyword>
<dbReference type="CDD" id="cd02503">
    <property type="entry name" value="MobA"/>
    <property type="match status" value="1"/>
</dbReference>
<feature type="binding site" evidence="8">
    <location>
        <position position="33"/>
    </location>
    <ligand>
        <name>GTP</name>
        <dbReference type="ChEBI" id="CHEBI:37565"/>
    </ligand>
</feature>
<organism evidence="10 11">
    <name type="scientific">Martelella mediterranea</name>
    <dbReference type="NCBI Taxonomy" id="293089"/>
    <lineage>
        <taxon>Bacteria</taxon>
        <taxon>Pseudomonadati</taxon>
        <taxon>Pseudomonadota</taxon>
        <taxon>Alphaproteobacteria</taxon>
        <taxon>Hyphomicrobiales</taxon>
        <taxon>Aurantimonadaceae</taxon>
        <taxon>Martelella</taxon>
    </lineage>
</organism>
<dbReference type="AlphaFoldDB" id="A0A4R3NXF5"/>
<dbReference type="Gene3D" id="3.90.550.10">
    <property type="entry name" value="Spore Coat Polysaccharide Biosynthesis Protein SpsA, Chain A"/>
    <property type="match status" value="1"/>
</dbReference>
<evidence type="ECO:0000256" key="2">
    <source>
        <dbReference type="ARBA" id="ARBA00022679"/>
    </source>
</evidence>
<comment type="domain">
    <text evidence="8">The N-terminal domain determines nucleotide recognition and specific binding, while the C-terminal domain determines the specific binding to the target protein.</text>
</comment>
<feature type="binding site" evidence="8">
    <location>
        <position position="112"/>
    </location>
    <ligand>
        <name>GTP</name>
        <dbReference type="ChEBI" id="CHEBI:37565"/>
    </ligand>
</feature>
<keyword evidence="6 8" id="KW-0342">GTP-binding</keyword>
<dbReference type="NCBIfam" id="TIGR02665">
    <property type="entry name" value="molyb_mobA"/>
    <property type="match status" value="1"/>
</dbReference>
<dbReference type="EMBL" id="SMAR01000015">
    <property type="protein sequence ID" value="TCT38816.1"/>
    <property type="molecule type" value="Genomic_DNA"/>
</dbReference>
<comment type="similarity">
    <text evidence="8">Belongs to the MobA family.</text>
</comment>
<feature type="binding site" evidence="8">
    <location>
        <begin position="21"/>
        <end position="23"/>
    </location>
    <ligand>
        <name>GTP</name>
        <dbReference type="ChEBI" id="CHEBI:37565"/>
    </ligand>
</feature>
<evidence type="ECO:0000256" key="5">
    <source>
        <dbReference type="ARBA" id="ARBA00022842"/>
    </source>
</evidence>
<dbReference type="InterPro" id="IPR013482">
    <property type="entry name" value="Molybde_CF_guanTrfase"/>
</dbReference>